<comment type="caution">
    <text evidence="8">The sequence shown here is derived from an EMBL/GenBank/DDBJ whole genome shotgun (WGS) entry which is preliminary data.</text>
</comment>
<dbReference type="AlphaFoldDB" id="A0A929L0P0"/>
<organism evidence="8 9">
    <name type="scientific">Mucilaginibacter myungsuensis</name>
    <dbReference type="NCBI Taxonomy" id="649104"/>
    <lineage>
        <taxon>Bacteria</taxon>
        <taxon>Pseudomonadati</taxon>
        <taxon>Bacteroidota</taxon>
        <taxon>Sphingobacteriia</taxon>
        <taxon>Sphingobacteriales</taxon>
        <taxon>Sphingobacteriaceae</taxon>
        <taxon>Mucilaginibacter</taxon>
    </lineage>
</organism>
<proteinExistence type="predicted"/>
<evidence type="ECO:0000313" key="9">
    <source>
        <dbReference type="Proteomes" id="UP000622475"/>
    </source>
</evidence>
<gene>
    <name evidence="8" type="ORF">IRJ16_04465</name>
</gene>
<protein>
    <submittedName>
        <fullName evidence="8">Glycosyltransferase</fullName>
    </submittedName>
</protein>
<name>A0A929L0P0_9SPHI</name>
<accession>A0A929L0P0</accession>
<feature type="domain" description="Glycosyltransferase 2-like" evidence="7">
    <location>
        <begin position="68"/>
        <end position="191"/>
    </location>
</feature>
<evidence type="ECO:0000259" key="7">
    <source>
        <dbReference type="Pfam" id="PF00535"/>
    </source>
</evidence>
<feature type="transmembrane region" description="Helical" evidence="6">
    <location>
        <begin position="300"/>
        <end position="321"/>
    </location>
</feature>
<keyword evidence="4" id="KW-0808">Transferase</keyword>
<evidence type="ECO:0000256" key="3">
    <source>
        <dbReference type="ARBA" id="ARBA00022676"/>
    </source>
</evidence>
<dbReference type="GO" id="GO:0016757">
    <property type="term" value="F:glycosyltransferase activity"/>
    <property type="evidence" value="ECO:0007669"/>
    <property type="project" value="UniProtKB-KW"/>
</dbReference>
<evidence type="ECO:0000256" key="4">
    <source>
        <dbReference type="ARBA" id="ARBA00022679"/>
    </source>
</evidence>
<dbReference type="RefSeq" id="WP_194110333.1">
    <property type="nucleotide sequence ID" value="NZ_JADFFL010000002.1"/>
</dbReference>
<evidence type="ECO:0000256" key="5">
    <source>
        <dbReference type="ARBA" id="ARBA00023136"/>
    </source>
</evidence>
<sequence>MPFIGSLSLLLSTRLSAAATKLKRNLRVFLLLSVIFFFIILRFVVSLFNFLSDPKLRRVGKQHYDKISILIPARNEADNILTLLNSILDQDHPEYEVIILDDNSTDDTYRICQRFANAHPRFSVIKGEPLPDGWLGKNFACHQLAQQATGEYLLFIDADTRIAPGLLNSALHRMQLRKLNLLSVFADAEMRTLAELTVTPLTHYLLLNLLPLQLIYLVKNKIIAEASGQFMLFDAAHYRTNQWHTAVKHKVVEDVDIMRLVKQRKLNGEALLANGLFSSRNFKTYGDAVNGLSRGVLSAFNYNVLSLLFYLIILLGGPLMVVATLDLSLIMFMCGLIILGRIMISLSARQSAWRNMLLHPIQMLNLMLIAFLAIQRYLTKTTVWKGRRV</sequence>
<feature type="transmembrane region" description="Helical" evidence="6">
    <location>
        <begin position="356"/>
        <end position="378"/>
    </location>
</feature>
<evidence type="ECO:0000256" key="1">
    <source>
        <dbReference type="ARBA" id="ARBA00004236"/>
    </source>
</evidence>
<dbReference type="EMBL" id="JADFFL010000002">
    <property type="protein sequence ID" value="MBE9661126.1"/>
    <property type="molecule type" value="Genomic_DNA"/>
</dbReference>
<dbReference type="Gene3D" id="3.90.550.10">
    <property type="entry name" value="Spore Coat Polysaccharide Biosynthesis Protein SpsA, Chain A"/>
    <property type="match status" value="1"/>
</dbReference>
<dbReference type="Proteomes" id="UP000622475">
    <property type="component" value="Unassembled WGS sequence"/>
</dbReference>
<dbReference type="SUPFAM" id="SSF53448">
    <property type="entry name" value="Nucleotide-diphospho-sugar transferases"/>
    <property type="match status" value="1"/>
</dbReference>
<dbReference type="InterPro" id="IPR029044">
    <property type="entry name" value="Nucleotide-diphossugar_trans"/>
</dbReference>
<comment type="subcellular location">
    <subcellularLocation>
        <location evidence="1">Cell membrane</location>
    </subcellularLocation>
</comment>
<keyword evidence="9" id="KW-1185">Reference proteome</keyword>
<feature type="transmembrane region" description="Helical" evidence="6">
    <location>
        <begin position="327"/>
        <end position="344"/>
    </location>
</feature>
<dbReference type="PANTHER" id="PTHR43646:SF2">
    <property type="entry name" value="GLYCOSYLTRANSFERASE 2-LIKE DOMAIN-CONTAINING PROTEIN"/>
    <property type="match status" value="1"/>
</dbReference>
<keyword evidence="2" id="KW-1003">Cell membrane</keyword>
<dbReference type="PANTHER" id="PTHR43646">
    <property type="entry name" value="GLYCOSYLTRANSFERASE"/>
    <property type="match status" value="1"/>
</dbReference>
<keyword evidence="6" id="KW-1133">Transmembrane helix</keyword>
<dbReference type="Pfam" id="PF00535">
    <property type="entry name" value="Glycos_transf_2"/>
    <property type="match status" value="1"/>
</dbReference>
<reference evidence="8" key="1">
    <citation type="submission" date="2020-10" db="EMBL/GenBank/DDBJ databases">
        <title>Mucilaginibacter mali sp. nov., isolated from rhizosphere soil of apple orchard.</title>
        <authorList>
            <person name="Lee J.-S."/>
            <person name="Kim H.S."/>
            <person name="Kim J.-S."/>
        </authorList>
    </citation>
    <scope>NUCLEOTIDE SEQUENCE</scope>
    <source>
        <strain evidence="8">KCTC 22746</strain>
    </source>
</reference>
<dbReference type="GO" id="GO:0005886">
    <property type="term" value="C:plasma membrane"/>
    <property type="evidence" value="ECO:0007669"/>
    <property type="project" value="UniProtKB-SubCell"/>
</dbReference>
<evidence type="ECO:0000256" key="6">
    <source>
        <dbReference type="SAM" id="Phobius"/>
    </source>
</evidence>
<evidence type="ECO:0000313" key="8">
    <source>
        <dbReference type="EMBL" id="MBE9661126.1"/>
    </source>
</evidence>
<feature type="transmembrane region" description="Helical" evidence="6">
    <location>
        <begin position="28"/>
        <end position="51"/>
    </location>
</feature>
<dbReference type="CDD" id="cd00761">
    <property type="entry name" value="Glyco_tranf_GTA_type"/>
    <property type="match status" value="1"/>
</dbReference>
<keyword evidence="5 6" id="KW-0472">Membrane</keyword>
<keyword evidence="3" id="KW-0328">Glycosyltransferase</keyword>
<dbReference type="InterPro" id="IPR001173">
    <property type="entry name" value="Glyco_trans_2-like"/>
</dbReference>
<keyword evidence="6" id="KW-0812">Transmembrane</keyword>
<evidence type="ECO:0000256" key="2">
    <source>
        <dbReference type="ARBA" id="ARBA00022475"/>
    </source>
</evidence>